<reference evidence="3 4" key="1">
    <citation type="submission" date="2015-07" db="EMBL/GenBank/DDBJ databases">
        <title>The genome of Melipona quadrifasciata.</title>
        <authorList>
            <person name="Pan H."/>
            <person name="Kapheim K."/>
        </authorList>
    </citation>
    <scope>NUCLEOTIDE SEQUENCE [LARGE SCALE GENOMIC DNA]</scope>
    <source>
        <strain evidence="3">0111107301</strain>
        <tissue evidence="3">Whole body</tissue>
    </source>
</reference>
<keyword evidence="4" id="KW-1185">Reference proteome</keyword>
<keyword evidence="2" id="KW-0732">Signal</keyword>
<dbReference type="EMBL" id="KQ435894">
    <property type="protein sequence ID" value="KOX69351.1"/>
    <property type="molecule type" value="Genomic_DNA"/>
</dbReference>
<protein>
    <submittedName>
        <fullName evidence="3">Uncharacterized protein</fullName>
    </submittedName>
</protein>
<feature type="region of interest" description="Disordered" evidence="1">
    <location>
        <begin position="46"/>
        <end position="77"/>
    </location>
</feature>
<dbReference type="AlphaFoldDB" id="A0A0N1IT41"/>
<evidence type="ECO:0000313" key="3">
    <source>
        <dbReference type="EMBL" id="KOX69351.1"/>
    </source>
</evidence>
<evidence type="ECO:0000256" key="1">
    <source>
        <dbReference type="SAM" id="MobiDB-lite"/>
    </source>
</evidence>
<name>A0A0N1IT41_9HYME</name>
<accession>A0A0N1IT41</accession>
<gene>
    <name evidence="3" type="ORF">WN51_06351</name>
</gene>
<sequence length="345" mass="38981">MYTMLLRILAFIIILRYASRVAAFKHVEIKAMKHSIGDVIVRADRSPDRPKKFDGKNRNGEKETYNPGKRKSNGKKVARSTIDSLAWPRIPQLRVSNIDWHKPQVAARLASKSCQSPTLSNAECGTSPGWVDNNKRLGRSLSCASGRVVGVSKKEYCRREMRTEPLISGKAISLLGWKLCSCSAERINHGKLSNIKQPGIIHYPLWMEVLIIMVRCAKSYRLESLMLVLEVLKDRVRSAKRLGLKVLKVMMYIGIDIAQTQGATATEIVRSTLPMSRYIICYQNNVNYLVLLYPQESLVKSQIDRHGTMPQLRIKRTRIYARVIEIPPDSAASILYVVGTVVETD</sequence>
<proteinExistence type="predicted"/>
<feature type="compositionally biased region" description="Basic and acidic residues" evidence="1">
    <location>
        <begin position="46"/>
        <end position="64"/>
    </location>
</feature>
<feature type="compositionally biased region" description="Basic residues" evidence="1">
    <location>
        <begin position="68"/>
        <end position="77"/>
    </location>
</feature>
<evidence type="ECO:0000256" key="2">
    <source>
        <dbReference type="SAM" id="SignalP"/>
    </source>
</evidence>
<feature type="chain" id="PRO_5005874191" evidence="2">
    <location>
        <begin position="24"/>
        <end position="345"/>
    </location>
</feature>
<organism evidence="3 4">
    <name type="scientific">Melipona quadrifasciata</name>
    <dbReference type="NCBI Taxonomy" id="166423"/>
    <lineage>
        <taxon>Eukaryota</taxon>
        <taxon>Metazoa</taxon>
        <taxon>Ecdysozoa</taxon>
        <taxon>Arthropoda</taxon>
        <taxon>Hexapoda</taxon>
        <taxon>Insecta</taxon>
        <taxon>Pterygota</taxon>
        <taxon>Neoptera</taxon>
        <taxon>Endopterygota</taxon>
        <taxon>Hymenoptera</taxon>
        <taxon>Apocrita</taxon>
        <taxon>Aculeata</taxon>
        <taxon>Apoidea</taxon>
        <taxon>Anthophila</taxon>
        <taxon>Apidae</taxon>
        <taxon>Melipona</taxon>
    </lineage>
</organism>
<dbReference type="Proteomes" id="UP000053105">
    <property type="component" value="Unassembled WGS sequence"/>
</dbReference>
<feature type="signal peptide" evidence="2">
    <location>
        <begin position="1"/>
        <end position="23"/>
    </location>
</feature>
<evidence type="ECO:0000313" key="4">
    <source>
        <dbReference type="Proteomes" id="UP000053105"/>
    </source>
</evidence>